<sequence>MNGNCDNLSFTITQKGDIQNLSNEVIKDKFDVLAKQIKNEFVTKIKDKKIVTDKDTMKLLEDTTNNLAEKIEAEAKTTSYMALGPYLNLIFHLMENGDTDKKQLKNTITELGNLINNTPNSSPGALIDGIFSQAPPPLAAAVEEEALPGEAPGSTDIVPTGPEAVKATEDEPSTLIVKNEDETPETVPGFAQLTDESNSERVVDTDEMSIEKDIDDKAEAVDYFPRIDAGGVQIHPTDESGITKNTGALNRASTANAEARKKLATAAQSTPALLTAAEQAATEATDKAVTATAEEAAEKAKKDAVIKLQAGLRGNSSRNKTRKLKTETAAATKLQANTRRKSAQRKAADKKAEKKASIEKETASVSVSDLKKKYQPKTAQNFEPKTAQNDPSPPHPKRPPRSGDDRNLRQFPPSAGLKGKKTQKGGKKVDKKKTKRSGKMGGKNKTKRRTN</sequence>
<dbReference type="EMBL" id="KC662249">
    <property type="protein sequence ID" value="AGM15606.1"/>
    <property type="molecule type" value="Genomic_DNA"/>
</dbReference>
<accession>A0AC59EXE1</accession>
<name>A0AC59EXE1_9VIRU</name>
<keyword evidence="2" id="KW-1185">Reference proteome</keyword>
<reference evidence="1 2" key="1">
    <citation type="journal article" date="2013" name="Proc. Natl. Acad. Sci. U.S.A.">
        <title>Genome of Phaeocystis globosa virus PgV-16T highlights the common ancestry of the largest known DNA viruses infecting eukaryotes.</title>
        <authorList>
            <person name="Santini S."/>
            <person name="Jeudy S."/>
            <person name="Bartoli J."/>
            <person name="Poirot O."/>
            <person name="Lescot M."/>
            <person name="Abergel C."/>
            <person name="Barbe V."/>
            <person name="Wommack K.E."/>
            <person name="Noordeloos A.A."/>
            <person name="Brussaard C.P."/>
            <person name="Claverie J.M."/>
        </authorList>
    </citation>
    <scope>NUCLEOTIDE SEQUENCE [LARGE SCALE GENOMIC DNA]</scope>
    <source>
        <strain evidence="1 2">16T</strain>
    </source>
</reference>
<protein>
    <submittedName>
        <fullName evidence="1">Uncharacterized protein</fullName>
    </submittedName>
</protein>
<proteinExistence type="predicted"/>
<evidence type="ECO:0000313" key="2">
    <source>
        <dbReference type="Proteomes" id="UP000204225"/>
    </source>
</evidence>
<dbReference type="Proteomes" id="UP000204225">
    <property type="component" value="Segment"/>
</dbReference>
<evidence type="ECO:0000313" key="1">
    <source>
        <dbReference type="EMBL" id="AGM15606.1"/>
    </source>
</evidence>
<organism evidence="1 2">
    <name type="scientific">Phaeocystis globosa virus PgV-16T</name>
    <dbReference type="NCBI Taxonomy" id="3071227"/>
    <lineage>
        <taxon>Viruses</taxon>
        <taxon>Varidnaviria</taxon>
        <taxon>Bamfordvirae</taxon>
        <taxon>Nucleocytoviricota</taxon>
        <taxon>Megaviricetes</taxon>
        <taxon>Imitervirales</taxon>
        <taxon>Mesomimiviridae</taxon>
        <taxon>Tethysvirus</taxon>
        <taxon>Tethysvirus hollandense</taxon>
    </lineage>
</organism>
<gene>
    <name evidence="1" type="ORF">PGCG_00295</name>
</gene>